<feature type="transmembrane region" description="Helical" evidence="8">
    <location>
        <begin position="276"/>
        <end position="296"/>
    </location>
</feature>
<dbReference type="RefSeq" id="WP_207416094.1">
    <property type="nucleotide sequence ID" value="NZ_CP061178.1"/>
</dbReference>
<dbReference type="Gene3D" id="1.20.1720.10">
    <property type="entry name" value="Multidrug resistance protein D"/>
    <property type="match status" value="1"/>
</dbReference>
<reference evidence="11 12" key="1">
    <citation type="submission" date="2020-09" db="EMBL/GenBank/DDBJ databases">
        <title>Roseomonas.</title>
        <authorList>
            <person name="Zhu W."/>
        </authorList>
    </citation>
    <scope>NUCLEOTIDE SEQUENCE [LARGE SCALE GENOMIC DNA]</scope>
    <source>
        <strain evidence="11 12">573</strain>
    </source>
</reference>
<keyword evidence="4" id="KW-1003">Cell membrane</keyword>
<dbReference type="SUPFAM" id="SSF103473">
    <property type="entry name" value="MFS general substrate transporter"/>
    <property type="match status" value="1"/>
</dbReference>
<dbReference type="NCBIfam" id="TIGR00710">
    <property type="entry name" value="efflux_Bcr_CflA"/>
    <property type="match status" value="1"/>
</dbReference>
<comment type="caution">
    <text evidence="11">The sequence shown here is derived from an EMBL/GenBank/DDBJ whole genome shotgun (WGS) entry which is preliminary data.</text>
</comment>
<evidence type="ECO:0000313" key="12">
    <source>
        <dbReference type="Proteomes" id="UP001518989"/>
    </source>
</evidence>
<keyword evidence="8" id="KW-0997">Cell inner membrane</keyword>
<feature type="transmembrane region" description="Helical" evidence="8">
    <location>
        <begin position="211"/>
        <end position="230"/>
    </location>
</feature>
<dbReference type="PANTHER" id="PTHR23502:SF132">
    <property type="entry name" value="POLYAMINE TRANSPORTER 2-RELATED"/>
    <property type="match status" value="1"/>
</dbReference>
<evidence type="ECO:0000256" key="4">
    <source>
        <dbReference type="ARBA" id="ARBA00022475"/>
    </source>
</evidence>
<comment type="subcellular location">
    <subcellularLocation>
        <location evidence="8">Cell inner membrane</location>
        <topology evidence="8">Multi-pass membrane protein</topology>
    </subcellularLocation>
    <subcellularLocation>
        <location evidence="1">Cell membrane</location>
        <topology evidence="1">Multi-pass membrane protein</topology>
    </subcellularLocation>
</comment>
<feature type="transmembrane region" description="Helical" evidence="8">
    <location>
        <begin position="159"/>
        <end position="179"/>
    </location>
</feature>
<evidence type="ECO:0000256" key="6">
    <source>
        <dbReference type="ARBA" id="ARBA00022989"/>
    </source>
</evidence>
<dbReference type="Pfam" id="PF07690">
    <property type="entry name" value="MFS_1"/>
    <property type="match status" value="1"/>
</dbReference>
<keyword evidence="9" id="KW-0732">Signal</keyword>
<dbReference type="InterPro" id="IPR036259">
    <property type="entry name" value="MFS_trans_sf"/>
</dbReference>
<proteinExistence type="inferred from homology"/>
<keyword evidence="6 8" id="KW-1133">Transmembrane helix</keyword>
<keyword evidence="5 8" id="KW-0812">Transmembrane</keyword>
<feature type="transmembrane region" description="Helical" evidence="8">
    <location>
        <begin position="73"/>
        <end position="92"/>
    </location>
</feature>
<evidence type="ECO:0000256" key="2">
    <source>
        <dbReference type="ARBA" id="ARBA00006236"/>
    </source>
</evidence>
<keyword evidence="7 8" id="KW-0472">Membrane</keyword>
<name>A0ABS3KM54_9PROT</name>
<evidence type="ECO:0000259" key="10">
    <source>
        <dbReference type="PROSITE" id="PS50850"/>
    </source>
</evidence>
<evidence type="ECO:0000313" key="11">
    <source>
        <dbReference type="EMBL" id="MBO1078536.1"/>
    </source>
</evidence>
<dbReference type="InterPro" id="IPR011701">
    <property type="entry name" value="MFS"/>
</dbReference>
<feature type="signal peptide" evidence="9">
    <location>
        <begin position="1"/>
        <end position="20"/>
    </location>
</feature>
<evidence type="ECO:0000256" key="1">
    <source>
        <dbReference type="ARBA" id="ARBA00004651"/>
    </source>
</evidence>
<organism evidence="11 12">
    <name type="scientific">Roseomonas haemaphysalidis</name>
    <dbReference type="NCBI Taxonomy" id="2768162"/>
    <lineage>
        <taxon>Bacteria</taxon>
        <taxon>Pseudomonadati</taxon>
        <taxon>Pseudomonadota</taxon>
        <taxon>Alphaproteobacteria</taxon>
        <taxon>Acetobacterales</taxon>
        <taxon>Roseomonadaceae</taxon>
        <taxon>Roseomonas</taxon>
    </lineage>
</organism>
<dbReference type="CDD" id="cd17320">
    <property type="entry name" value="MFS_MdfA_MDR_like"/>
    <property type="match status" value="1"/>
</dbReference>
<dbReference type="InterPro" id="IPR004812">
    <property type="entry name" value="Efflux_drug-R_Bcr/CmlA"/>
</dbReference>
<dbReference type="InterPro" id="IPR020846">
    <property type="entry name" value="MFS_dom"/>
</dbReference>
<evidence type="ECO:0000256" key="7">
    <source>
        <dbReference type="ARBA" id="ARBA00023136"/>
    </source>
</evidence>
<feature type="transmembrane region" description="Helical" evidence="8">
    <location>
        <begin position="98"/>
        <end position="119"/>
    </location>
</feature>
<evidence type="ECO:0000256" key="5">
    <source>
        <dbReference type="ARBA" id="ARBA00022692"/>
    </source>
</evidence>
<dbReference type="PANTHER" id="PTHR23502">
    <property type="entry name" value="MAJOR FACILITATOR SUPERFAMILY"/>
    <property type="match status" value="1"/>
</dbReference>
<dbReference type="PROSITE" id="PS50850">
    <property type="entry name" value="MFS"/>
    <property type="match status" value="1"/>
</dbReference>
<evidence type="ECO:0000256" key="9">
    <source>
        <dbReference type="SAM" id="SignalP"/>
    </source>
</evidence>
<feature type="transmembrane region" description="Helical" evidence="8">
    <location>
        <begin position="341"/>
        <end position="361"/>
    </location>
</feature>
<comment type="caution">
    <text evidence="8">Lacks conserved residue(s) required for the propagation of feature annotation.</text>
</comment>
<evidence type="ECO:0000256" key="3">
    <source>
        <dbReference type="ARBA" id="ARBA00022448"/>
    </source>
</evidence>
<feature type="transmembrane region" description="Helical" evidence="8">
    <location>
        <begin position="44"/>
        <end position="61"/>
    </location>
</feature>
<feature type="chain" id="PRO_5045992216" description="Bcr/CflA family efflux transporter" evidence="9">
    <location>
        <begin position="21"/>
        <end position="398"/>
    </location>
</feature>
<feature type="transmembrane region" description="Helical" evidence="8">
    <location>
        <begin position="367"/>
        <end position="386"/>
    </location>
</feature>
<gene>
    <name evidence="11" type="ORF">IAI61_05800</name>
</gene>
<protein>
    <recommendedName>
        <fullName evidence="8">Bcr/CflA family efflux transporter</fullName>
    </recommendedName>
</protein>
<feature type="transmembrane region" description="Helical" evidence="8">
    <location>
        <begin position="242"/>
        <end position="264"/>
    </location>
</feature>
<comment type="similarity">
    <text evidence="2 8">Belongs to the major facilitator superfamily. Bcr/CmlA family.</text>
</comment>
<feature type="domain" description="Major facilitator superfamily (MFS) profile" evidence="10">
    <location>
        <begin position="1"/>
        <end position="391"/>
    </location>
</feature>
<sequence length="398" mass="41964">MGFKQFVAIIAAMMAANALAIDSMLPALPEIAHALGISSANQQQWIITAYLLGFGSAQIVYGPLADRFGRKPLLMTGLGIYTVASIVAMFSSSFEMLMAARVAQGIGAASTRVLAVSIVRDCYAGRKMAQVMSLAFIVFLAVPVIAPTLGQVIMLVAPWPWIFAALAVFGAGVALWMTVKLPETLHPEDRRAIAPGRILAAFQYTLTQRVAVGYMLAMTLIMGSLFGFINSAQQVFADTFGAAQWFTSIFAGIAVAMAVASMVNAKLVGRFGTRRISHAMLLGYIGFAVVHAGVALSGHENLWTFAVLQAGMMFCFGLTAPNFGSMAMEPLGHIAGTASSAQGFVTTVGGALIGFFIGQQFDGTTAPLMVGFAACGILALGMVLFAEGGRLFRPHHGR</sequence>
<dbReference type="EMBL" id="JACTNG010000002">
    <property type="protein sequence ID" value="MBO1078536.1"/>
    <property type="molecule type" value="Genomic_DNA"/>
</dbReference>
<keyword evidence="3 8" id="KW-0813">Transport</keyword>
<keyword evidence="12" id="KW-1185">Reference proteome</keyword>
<evidence type="ECO:0000256" key="8">
    <source>
        <dbReference type="RuleBase" id="RU365088"/>
    </source>
</evidence>
<feature type="transmembrane region" description="Helical" evidence="8">
    <location>
        <begin position="131"/>
        <end position="153"/>
    </location>
</feature>
<dbReference type="Proteomes" id="UP001518989">
    <property type="component" value="Unassembled WGS sequence"/>
</dbReference>
<accession>A0ABS3KM54</accession>
<feature type="transmembrane region" description="Helical" evidence="8">
    <location>
        <begin position="302"/>
        <end position="320"/>
    </location>
</feature>